<gene>
    <name evidence="11 12" type="primary">glyS</name>
    <name evidence="12" type="ORF">OJY61_18750</name>
</gene>
<dbReference type="InterPro" id="IPR015944">
    <property type="entry name" value="Gly-tRNA-synth_bsu"/>
</dbReference>
<dbReference type="PRINTS" id="PR01045">
    <property type="entry name" value="TRNASYNTHGB"/>
</dbReference>
<dbReference type="PANTHER" id="PTHR30075:SF2">
    <property type="entry name" value="GLYCINE--TRNA LIGASE, CHLOROPLASTIC_MITOCHONDRIAL 2"/>
    <property type="match status" value="1"/>
</dbReference>
<comment type="subunit">
    <text evidence="3 11">Tetramer of two alpha and two beta subunits.</text>
</comment>
<reference evidence="12" key="1">
    <citation type="submission" date="2023-04" db="EMBL/GenBank/DDBJ databases">
        <title>Whole Genome Sequence of Multi-drug resistant Aeromonas caviae as a gut pathogen in newborn.</title>
        <authorList>
            <person name="Jadhav S.V."/>
            <person name="Saroj S.D."/>
            <person name="Saha U.B."/>
            <person name="Sen S."/>
            <person name="Kher A."/>
        </authorList>
    </citation>
    <scope>NUCLEOTIDE SEQUENCE</scope>
    <source>
        <strain evidence="12">SVJ23</strain>
    </source>
</reference>
<dbReference type="Proteomes" id="UP001163285">
    <property type="component" value="Chromosome"/>
</dbReference>
<evidence type="ECO:0000256" key="1">
    <source>
        <dbReference type="ARBA" id="ARBA00004496"/>
    </source>
</evidence>
<dbReference type="GO" id="GO:0006420">
    <property type="term" value="P:arginyl-tRNA aminoacylation"/>
    <property type="evidence" value="ECO:0007669"/>
    <property type="project" value="InterPro"/>
</dbReference>
<organism evidence="12 13">
    <name type="scientific">Aeromonas caviae</name>
    <name type="common">Aeromonas punctata</name>
    <dbReference type="NCBI Taxonomy" id="648"/>
    <lineage>
        <taxon>Bacteria</taxon>
        <taxon>Pseudomonadati</taxon>
        <taxon>Pseudomonadota</taxon>
        <taxon>Gammaproteobacteria</taxon>
        <taxon>Aeromonadales</taxon>
        <taxon>Aeromonadaceae</taxon>
        <taxon>Aeromonas</taxon>
    </lineage>
</organism>
<evidence type="ECO:0000256" key="9">
    <source>
        <dbReference type="ARBA" id="ARBA00023146"/>
    </source>
</evidence>
<evidence type="ECO:0000256" key="3">
    <source>
        <dbReference type="ARBA" id="ARBA00011209"/>
    </source>
</evidence>
<evidence type="ECO:0000256" key="11">
    <source>
        <dbReference type="HAMAP-Rule" id="MF_00255"/>
    </source>
</evidence>
<dbReference type="GO" id="GO:0004814">
    <property type="term" value="F:arginine-tRNA ligase activity"/>
    <property type="evidence" value="ECO:0007669"/>
    <property type="project" value="InterPro"/>
</dbReference>
<comment type="similarity">
    <text evidence="2 11">Belongs to the class-II aminoacyl-tRNA synthetase family.</text>
</comment>
<name>A0A3G9IUP6_AERCA</name>
<comment type="subcellular location">
    <subcellularLocation>
        <location evidence="1 11">Cytoplasm</location>
    </subcellularLocation>
</comment>
<accession>A0A3G9IUP6</accession>
<dbReference type="SMART" id="SM00836">
    <property type="entry name" value="DALR_1"/>
    <property type="match status" value="1"/>
</dbReference>
<dbReference type="SUPFAM" id="SSF109604">
    <property type="entry name" value="HD-domain/PDEase-like"/>
    <property type="match status" value="1"/>
</dbReference>
<dbReference type="Pfam" id="PF02092">
    <property type="entry name" value="tRNA_synt_2f"/>
    <property type="match status" value="1"/>
</dbReference>
<keyword evidence="7 11" id="KW-0067">ATP-binding</keyword>
<dbReference type="HAMAP" id="MF_00255">
    <property type="entry name" value="Gly_tRNA_synth_beta"/>
    <property type="match status" value="1"/>
</dbReference>
<keyword evidence="4 11" id="KW-0963">Cytoplasm</keyword>
<dbReference type="GO" id="GO:0004820">
    <property type="term" value="F:glycine-tRNA ligase activity"/>
    <property type="evidence" value="ECO:0007669"/>
    <property type="project" value="UniProtKB-UniRule"/>
</dbReference>
<keyword evidence="6 11" id="KW-0547">Nucleotide-binding</keyword>
<dbReference type="EMBL" id="CP110176">
    <property type="protein sequence ID" value="UZC85846.1"/>
    <property type="molecule type" value="Genomic_DNA"/>
</dbReference>
<evidence type="ECO:0000256" key="5">
    <source>
        <dbReference type="ARBA" id="ARBA00022598"/>
    </source>
</evidence>
<dbReference type="GO" id="GO:0005829">
    <property type="term" value="C:cytosol"/>
    <property type="evidence" value="ECO:0007669"/>
    <property type="project" value="TreeGrafter"/>
</dbReference>
<keyword evidence="9 11" id="KW-0030">Aminoacyl-tRNA synthetase</keyword>
<evidence type="ECO:0000256" key="4">
    <source>
        <dbReference type="ARBA" id="ARBA00022490"/>
    </source>
</evidence>
<evidence type="ECO:0000256" key="7">
    <source>
        <dbReference type="ARBA" id="ARBA00022840"/>
    </source>
</evidence>
<dbReference type="GO" id="GO:0006426">
    <property type="term" value="P:glycyl-tRNA aminoacylation"/>
    <property type="evidence" value="ECO:0007669"/>
    <property type="project" value="UniProtKB-UniRule"/>
</dbReference>
<evidence type="ECO:0000256" key="2">
    <source>
        <dbReference type="ARBA" id="ARBA00008226"/>
    </source>
</evidence>
<evidence type="ECO:0000256" key="6">
    <source>
        <dbReference type="ARBA" id="ARBA00022741"/>
    </source>
</evidence>
<dbReference type="InterPro" id="IPR008909">
    <property type="entry name" value="DALR_anticod-bd"/>
</dbReference>
<comment type="catalytic activity">
    <reaction evidence="10 11">
        <text>tRNA(Gly) + glycine + ATP = glycyl-tRNA(Gly) + AMP + diphosphate</text>
        <dbReference type="Rhea" id="RHEA:16013"/>
        <dbReference type="Rhea" id="RHEA-COMP:9664"/>
        <dbReference type="Rhea" id="RHEA-COMP:9683"/>
        <dbReference type="ChEBI" id="CHEBI:30616"/>
        <dbReference type="ChEBI" id="CHEBI:33019"/>
        <dbReference type="ChEBI" id="CHEBI:57305"/>
        <dbReference type="ChEBI" id="CHEBI:78442"/>
        <dbReference type="ChEBI" id="CHEBI:78522"/>
        <dbReference type="ChEBI" id="CHEBI:456215"/>
        <dbReference type="EC" id="6.1.1.14"/>
    </reaction>
</comment>
<dbReference type="RefSeq" id="WP_049636375.1">
    <property type="nucleotide sequence ID" value="NZ_AP019195.1"/>
</dbReference>
<evidence type="ECO:0000256" key="8">
    <source>
        <dbReference type="ARBA" id="ARBA00022917"/>
    </source>
</evidence>
<dbReference type="PANTHER" id="PTHR30075">
    <property type="entry name" value="GLYCYL-TRNA SYNTHETASE"/>
    <property type="match status" value="1"/>
</dbReference>
<keyword evidence="5 11" id="KW-0436">Ligase</keyword>
<sequence>MAQHTFLVEIGTAELPPKALRSLAEAFADNFKAELTKADLAFGDVEWFASPRRLALKVSELAGEQPSKSVEKRGPAVSQAFDAEGKPTKAAEGWARGNGITVEQAERLVTDKGEWLVHTAKVEGRPAVDLLGELVSQALAKLPIPKMMRWGDKTIQFVRPVFTVTLLLDGDLVPAHILGIDSARTIRGHRFMGESEFTIDNASQYPQILQERGMVIADFMARKAKIKADAEAAAAAFGGVADLDDALLEEVTALVEWPVVLTANFEEKFLAVPAEALVHTMKGDQKYFPVYDKNGKLLPKFIFVTNIESKDPSQIISGNEKVVRPRLSDAEFFFKTDLKQTLASRLPRLETVLFQQQLGTVKAKVERIETVAGFIAERIGADVAQAKRAGLLSKCDLMTNMVGEFTDTQGVMGMHYARHDGEDEAVAVALNEQYMPRFAGDALPSGLVACAVALADKFDTLAGIFGIGMLPKGDKDPFALRRAALGIIRIIVEKELKLDLHEVISKALSLYDGKVEQCADQIQTFILERLRPWYQGQGFSPDVIQAVLAGRGVDDAHIVIYTNLLDVDRRIKAVSHFRTLDAALALAAANKRVSNILAKVEVPLPTTVKPELLVDAAEKALATQVAGLQAELAPLFAAGDYQAALTRLAALREPVDTFFNEVMVMADDEALKANRLALLNNLRNLFLQVADISLLQ</sequence>
<evidence type="ECO:0000313" key="12">
    <source>
        <dbReference type="EMBL" id="UZC85846.1"/>
    </source>
</evidence>
<dbReference type="AlphaFoldDB" id="A0A3G9IUP6"/>
<keyword evidence="8 11" id="KW-0648">Protein biosynthesis</keyword>
<dbReference type="InterPro" id="IPR006194">
    <property type="entry name" value="Gly-tRNA-synth_heterodimer"/>
</dbReference>
<protein>
    <recommendedName>
        <fullName evidence="11">Glycine--tRNA ligase beta subunit</fullName>
        <ecNumber evidence="11">6.1.1.14</ecNumber>
    </recommendedName>
    <alternativeName>
        <fullName evidence="11">Glycyl-tRNA synthetase beta subunit</fullName>
        <shortName evidence="11">GlyRS</shortName>
    </alternativeName>
</protein>
<evidence type="ECO:0000256" key="10">
    <source>
        <dbReference type="ARBA" id="ARBA00047937"/>
    </source>
</evidence>
<dbReference type="PROSITE" id="PS50861">
    <property type="entry name" value="AA_TRNA_LIGASE_II_GLYAB"/>
    <property type="match status" value="1"/>
</dbReference>
<dbReference type="EC" id="6.1.1.14" evidence="11"/>
<dbReference type="Pfam" id="PF05746">
    <property type="entry name" value="DALR_1"/>
    <property type="match status" value="1"/>
</dbReference>
<proteinExistence type="inferred from homology"/>
<evidence type="ECO:0000313" key="13">
    <source>
        <dbReference type="Proteomes" id="UP001163285"/>
    </source>
</evidence>
<dbReference type="GO" id="GO:0005524">
    <property type="term" value="F:ATP binding"/>
    <property type="evidence" value="ECO:0007669"/>
    <property type="project" value="UniProtKB-UniRule"/>
</dbReference>
<dbReference type="NCBIfam" id="TIGR00211">
    <property type="entry name" value="glyS"/>
    <property type="match status" value="1"/>
</dbReference>